<organism evidence="2 3">
    <name type="scientific">Apiospora marii</name>
    <dbReference type="NCBI Taxonomy" id="335849"/>
    <lineage>
        <taxon>Eukaryota</taxon>
        <taxon>Fungi</taxon>
        <taxon>Dikarya</taxon>
        <taxon>Ascomycota</taxon>
        <taxon>Pezizomycotina</taxon>
        <taxon>Sordariomycetes</taxon>
        <taxon>Xylariomycetidae</taxon>
        <taxon>Amphisphaeriales</taxon>
        <taxon>Apiosporaceae</taxon>
        <taxon>Apiospora</taxon>
    </lineage>
</organism>
<name>A0ABR1R6Y5_9PEZI</name>
<evidence type="ECO:0008006" key="4">
    <source>
        <dbReference type="Google" id="ProtNLM"/>
    </source>
</evidence>
<keyword evidence="3" id="KW-1185">Reference proteome</keyword>
<evidence type="ECO:0000313" key="2">
    <source>
        <dbReference type="EMBL" id="KAK8001492.1"/>
    </source>
</evidence>
<evidence type="ECO:0000256" key="1">
    <source>
        <dbReference type="SAM" id="MobiDB-lite"/>
    </source>
</evidence>
<protein>
    <recommendedName>
        <fullName evidence="4">Protein kinase domain-containing protein</fullName>
    </recommendedName>
</protein>
<feature type="region of interest" description="Disordered" evidence="1">
    <location>
        <begin position="196"/>
        <end position="217"/>
    </location>
</feature>
<sequence>MPQPCFNLAMADSACSVETIRSMIGVYEKRWPAFLVGSSNLDFECPLRRAISVGRTDVLALLLERGCPVQGKSQHGDSECVSSPLALTVGLIKKMHADDLQESRLPLILDQILSHPWFRAGEEALKTLDRVFRSADLAGGWQDVMALIVRDLVSRSSPGALDMTIEKVRCLMSLAISWNTHGPGSSEDEGHQRLRELLPGKEQEEERQGERLEEETAEDDYHHALRALFQADEEESAEDDYYYELRALFQVDQEEQEEWHPPYVSNTFIPDFEAINLALGQIVSGDHSSPDVNTSFPAAPVVAIV</sequence>
<feature type="compositionally biased region" description="Basic and acidic residues" evidence="1">
    <location>
        <begin position="196"/>
        <end position="211"/>
    </location>
</feature>
<comment type="caution">
    <text evidence="2">The sequence shown here is derived from an EMBL/GenBank/DDBJ whole genome shotgun (WGS) entry which is preliminary data.</text>
</comment>
<proteinExistence type="predicted"/>
<dbReference type="EMBL" id="JAQQWI010000018">
    <property type="protein sequence ID" value="KAK8001492.1"/>
    <property type="molecule type" value="Genomic_DNA"/>
</dbReference>
<accession>A0ABR1R6Y5</accession>
<dbReference type="Proteomes" id="UP001396898">
    <property type="component" value="Unassembled WGS sequence"/>
</dbReference>
<evidence type="ECO:0000313" key="3">
    <source>
        <dbReference type="Proteomes" id="UP001396898"/>
    </source>
</evidence>
<reference evidence="2 3" key="1">
    <citation type="submission" date="2023-01" db="EMBL/GenBank/DDBJ databases">
        <title>Analysis of 21 Apiospora genomes using comparative genomics revels a genus with tremendous synthesis potential of carbohydrate active enzymes and secondary metabolites.</title>
        <authorList>
            <person name="Sorensen T."/>
        </authorList>
    </citation>
    <scope>NUCLEOTIDE SEQUENCE [LARGE SCALE GENOMIC DNA]</scope>
    <source>
        <strain evidence="2 3">CBS 20057</strain>
    </source>
</reference>
<gene>
    <name evidence="2" type="ORF">PG991_013714</name>
</gene>